<organism evidence="1 2">
    <name type="scientific">Leifsonia aquatica ATCC 14665</name>
    <dbReference type="NCBI Taxonomy" id="1358026"/>
    <lineage>
        <taxon>Bacteria</taxon>
        <taxon>Bacillati</taxon>
        <taxon>Actinomycetota</taxon>
        <taxon>Actinomycetes</taxon>
        <taxon>Micrococcales</taxon>
        <taxon>Microbacteriaceae</taxon>
        <taxon>Leifsonia</taxon>
    </lineage>
</organism>
<dbReference type="InterPro" id="IPR009061">
    <property type="entry name" value="DNA-bd_dom_put_sf"/>
</dbReference>
<proteinExistence type="predicted"/>
<sequence>MDALPRLTAEQTAERLGVKLETLYAYVARGKLARDRTADGSSFDPLEVERFAAARRRRSAPGSPATGRSDGRPLMVIETTFALIEDGDLVYRGRRAVELAREPFENVARWALTGAWDADARFS</sequence>
<evidence type="ECO:0008006" key="3">
    <source>
        <dbReference type="Google" id="ProtNLM"/>
    </source>
</evidence>
<name>U2T3S7_LEIAQ</name>
<evidence type="ECO:0000313" key="1">
    <source>
        <dbReference type="EMBL" id="ERK72143.1"/>
    </source>
</evidence>
<evidence type="ECO:0000313" key="2">
    <source>
        <dbReference type="Proteomes" id="UP000016605"/>
    </source>
</evidence>
<protein>
    <recommendedName>
        <fullName evidence="3">Helix-turn-helix domain-containing protein</fullName>
    </recommendedName>
</protein>
<dbReference type="EMBL" id="AWVQ01000183">
    <property type="protein sequence ID" value="ERK72143.1"/>
    <property type="molecule type" value="Genomic_DNA"/>
</dbReference>
<gene>
    <name evidence="1" type="ORF">N136_01502</name>
</gene>
<dbReference type="HOGENOM" id="CLU_2031549_0_0_11"/>
<accession>U2T3S7</accession>
<comment type="caution">
    <text evidence="1">The sequence shown here is derived from an EMBL/GenBank/DDBJ whole genome shotgun (WGS) entry which is preliminary data.</text>
</comment>
<feature type="non-terminal residue" evidence="1">
    <location>
        <position position="123"/>
    </location>
</feature>
<reference evidence="1 2" key="1">
    <citation type="submission" date="2013-08" db="EMBL/GenBank/DDBJ databases">
        <authorList>
            <person name="Weinstock G."/>
            <person name="Sodergren E."/>
            <person name="Wylie T."/>
            <person name="Fulton L."/>
            <person name="Fulton R."/>
            <person name="Fronick C."/>
            <person name="O'Laughlin M."/>
            <person name="Godfrey J."/>
            <person name="Miner T."/>
            <person name="Herter B."/>
            <person name="Appelbaum E."/>
            <person name="Cordes M."/>
            <person name="Lek S."/>
            <person name="Wollam A."/>
            <person name="Pepin K.H."/>
            <person name="Palsikar V.B."/>
            <person name="Mitreva M."/>
            <person name="Wilson R.K."/>
        </authorList>
    </citation>
    <scope>NUCLEOTIDE SEQUENCE [LARGE SCALE GENOMIC DNA]</scope>
    <source>
        <strain evidence="1 2">ATCC 14665</strain>
    </source>
</reference>
<dbReference type="SUPFAM" id="SSF46955">
    <property type="entry name" value="Putative DNA-binding domain"/>
    <property type="match status" value="1"/>
</dbReference>
<dbReference type="Proteomes" id="UP000016605">
    <property type="component" value="Unassembled WGS sequence"/>
</dbReference>
<dbReference type="AlphaFoldDB" id="U2T3S7"/>